<dbReference type="RefSeq" id="WP_086815044.1">
    <property type="nucleotide sequence ID" value="NZ_BJMM01000008.1"/>
</dbReference>
<dbReference type="Proteomes" id="UP000319210">
    <property type="component" value="Unassembled WGS sequence"/>
</dbReference>
<name>A0A4Y3QYG6_STRCI</name>
<feature type="compositionally biased region" description="Basic and acidic residues" evidence="1">
    <location>
        <begin position="452"/>
        <end position="493"/>
    </location>
</feature>
<organism evidence="2 3">
    <name type="scientific">Streptomyces cacaoi</name>
    <dbReference type="NCBI Taxonomy" id="1898"/>
    <lineage>
        <taxon>Bacteria</taxon>
        <taxon>Bacillati</taxon>
        <taxon>Actinomycetota</taxon>
        <taxon>Actinomycetes</taxon>
        <taxon>Kitasatosporales</taxon>
        <taxon>Streptomycetaceae</taxon>
        <taxon>Streptomyces</taxon>
    </lineage>
</organism>
<feature type="region of interest" description="Disordered" evidence="1">
    <location>
        <begin position="452"/>
        <end position="520"/>
    </location>
</feature>
<dbReference type="OrthoDB" id="3880612at2"/>
<gene>
    <name evidence="2" type="ORF">SCA03_22380</name>
</gene>
<reference evidence="2 3" key="1">
    <citation type="submission" date="2019-06" db="EMBL/GenBank/DDBJ databases">
        <title>Whole genome shotgun sequence of Streptomyces cacaoi subsp. cacaoi NBRC 12748.</title>
        <authorList>
            <person name="Hosoyama A."/>
            <person name="Uohara A."/>
            <person name="Ohji S."/>
            <person name="Ichikawa N."/>
        </authorList>
    </citation>
    <scope>NUCLEOTIDE SEQUENCE [LARGE SCALE GENOMIC DNA]</scope>
    <source>
        <strain evidence="2 3">NBRC 12748</strain>
    </source>
</reference>
<keyword evidence="3" id="KW-1185">Reference proteome</keyword>
<evidence type="ECO:0000313" key="2">
    <source>
        <dbReference type="EMBL" id="GEB49687.1"/>
    </source>
</evidence>
<protein>
    <submittedName>
        <fullName evidence="2">Uncharacterized protein</fullName>
    </submittedName>
</protein>
<evidence type="ECO:0000313" key="3">
    <source>
        <dbReference type="Proteomes" id="UP000319210"/>
    </source>
</evidence>
<dbReference type="AlphaFoldDB" id="A0A4Y3QYG6"/>
<comment type="caution">
    <text evidence="2">The sequence shown here is derived from an EMBL/GenBank/DDBJ whole genome shotgun (WGS) entry which is preliminary data.</text>
</comment>
<dbReference type="EMBL" id="BJMM01000008">
    <property type="protein sequence ID" value="GEB49687.1"/>
    <property type="molecule type" value="Genomic_DNA"/>
</dbReference>
<proteinExistence type="predicted"/>
<sequence length="1223" mass="127768">MDVAGLQQLIASRITGKVLTLHTRDLGGGKAAELVDTWLKGTFSLWNVRARNVDTGVLLSGKTTVLGVADRQVTDVALAVDPKDGTPSLHLPFPLGDGWSFSVSFPETKESPLASLAFPRQPWLHLSSVPQPATPDRPALDAGLTFHAAQAEVPEALGALSALLPVSDGTLALTGPIGRAEGKADIQLSSAARDSGSSLGAAFFLWAGSRKENAETSYGLRLGAQLTLGQGTGAQLSAPVRSGTIVLDADRLPAGAGVGELEAWPGTGEAVARFARQGFALGDTVQLTELSVTLDPAGLPDLGQAVTKVTGKAVAKPEVAWEIAGGRLKVTEVGGELEVDNPLTSGRSASAVAYGDFTVAQSVRMTAKGRVPPGTLTLSPADGTTAELADVVRNFLPRADLTGVPEITLKKFAGEATPTKGEFSLDAEAEGEVPLNLGAARITLTDAALELSRKTEEDGKSDTESGKSDGAHEAEKGKELKKAEEPQGVRETEAGTEGQETGESRKSGKSSHETSAKLSATAQLAPVTDLKNSISFDVVWEIPGRFSLTGKLPDVRLTSLVQQLTADAGVPLPDGLPTIVLKQPKATVGVGHGYELLLSTDVDFDGKALGLLGKAAKSGEDEAKTVFVAAIWQDNWSWSPGDVPGWADHLEFLAHLGFRNSGLAVCTADDQKLVDKGLPSTLPEKLDKGLTFFTEITFGKELAFLTHLFPDAHSVKLSALLAADVARSRFRAVIGEEQSAAGLGSLTLTVVPADFEIELETTFVLDLTELGVPKLRFTGGGSVRKGDTGWSVALALVLAPAATAEAAAGALEPHQTALALDAPGRTLLTADPWYGPDGRLVHDATGSPARFLTGDGAVAGEAVATGANRPAWKNAFGIEGFDIHAFYVEVMLSDGIVSLGGGGSVTVGEANLALAVFGSFDPPSVSAFYFELDTGSKNKGVSLYDIVRIVVPDPPSVLHVLQQIVLKELLLCAVPVPGGWENPDTHEKWEQGFYAKGDVGFFGNEWRFELRFSTKGIYAKSDIAKPIEFGSVLKLSDAQGTKGPQFLLDLADIKNGTVPEKILALSGRVKFLDLSLSLDAELGREGFLFDFDLDLGFLKATLQCSVTGAGLSASAHASLSFRIPAPAWSAHSGDMLDVSVSGGFSVEAGARGVHVGIEASGTVKVGGVTLGSVTIDPGPFGIDTWNGTTGYFVEHPDIVLRELGEALWNTAKDCAMKTAAGKM</sequence>
<accession>A0A4Y3QYG6</accession>
<feature type="compositionally biased region" description="Basic and acidic residues" evidence="1">
    <location>
        <begin position="502"/>
        <end position="515"/>
    </location>
</feature>
<evidence type="ECO:0000256" key="1">
    <source>
        <dbReference type="SAM" id="MobiDB-lite"/>
    </source>
</evidence>